<evidence type="ECO:0000256" key="3">
    <source>
        <dbReference type="ARBA" id="ARBA00022729"/>
    </source>
</evidence>
<evidence type="ECO:0000313" key="9">
    <source>
        <dbReference type="EMBL" id="ACO33974.1"/>
    </source>
</evidence>
<dbReference type="GO" id="GO:0016139">
    <property type="term" value="P:glycoside catabolic process"/>
    <property type="evidence" value="ECO:0007669"/>
    <property type="project" value="TreeGrafter"/>
</dbReference>
<dbReference type="Proteomes" id="UP000002207">
    <property type="component" value="Chromosome"/>
</dbReference>
<dbReference type="GO" id="GO:0004560">
    <property type="term" value="F:alpha-L-fucosidase activity"/>
    <property type="evidence" value="ECO:0007669"/>
    <property type="project" value="InterPro"/>
</dbReference>
<dbReference type="EMBL" id="CP001472">
    <property type="protein sequence ID" value="ACO33974.1"/>
    <property type="molecule type" value="Genomic_DNA"/>
</dbReference>
<evidence type="ECO:0000259" key="8">
    <source>
        <dbReference type="Pfam" id="PF16757"/>
    </source>
</evidence>
<dbReference type="CAZy" id="GH29">
    <property type="family name" value="Glycoside Hydrolase Family 29"/>
</dbReference>
<dbReference type="InParanoid" id="C1F5U7"/>
<gene>
    <name evidence="9" type="ordered locus">ACP_3283</name>
</gene>
<evidence type="ECO:0000256" key="5">
    <source>
        <dbReference type="ARBA" id="ARBA00023295"/>
    </source>
</evidence>
<dbReference type="GO" id="GO:0006004">
    <property type="term" value="P:fucose metabolic process"/>
    <property type="evidence" value="ECO:0007669"/>
    <property type="project" value="TreeGrafter"/>
</dbReference>
<keyword evidence="5" id="KW-0326">Glycosidase</keyword>
<dbReference type="PANTHER" id="PTHR10030:SF37">
    <property type="entry name" value="ALPHA-L-FUCOSIDASE-RELATED"/>
    <property type="match status" value="1"/>
</dbReference>
<accession>C1F5U7</accession>
<feature type="domain" description="Glycoside hydrolase family 29 N-terminal" evidence="7">
    <location>
        <begin position="108"/>
        <end position="482"/>
    </location>
</feature>
<keyword evidence="4" id="KW-0378">Hydrolase</keyword>
<dbReference type="AlphaFoldDB" id="C1F5U7"/>
<dbReference type="GO" id="GO:0005764">
    <property type="term" value="C:lysosome"/>
    <property type="evidence" value="ECO:0007669"/>
    <property type="project" value="TreeGrafter"/>
</dbReference>
<dbReference type="STRING" id="240015.ACP_3283"/>
<dbReference type="InterPro" id="IPR057739">
    <property type="entry name" value="Glyco_hydro_29_N"/>
</dbReference>
<sequence length="601" mass="67777">MQRRDFCKLMAAMAASSALPLRGQTAGNALANAPAGFDALTMDYAQFCATPADERVFYALVNGQIVKQRLDNANWTPTAWGKPPALPVPGGSWDGVPMRSPIPNLAGTGKFKPTWDSLLQYEAPEWYRDAKFGIWAHWSPQCVPEDGDWYARNMYIQGQPQYKFQQEHYGPPSTFGYKDLCAQWTLLNWDPDALIERYQRAGARFFITLANHHDSFDTWNSKHQPWNATAIGPHRDVVGTWATAARKRGMRLGVTVHQARNWWWFQPSHGADKTGPLAGVPYDGDLTMAQGKGQWWEGLDPHRLYNVKHPHDALPDISYVKNFYDRTRDLIDQHNPDLLYFDNPRVPLGWAGMNLAAYFYNHNMATHGGKLEAVLNGKLMPPKIAGALVADYERGFSSEILPHAWQSETCIGEWHYQRKLYEQPGEYGGYMHPRDVIHWLIDTVSKNGTFILNIPGKPDGTIDSKEIAVLDKITTWMQINGDAIYATRPWKIYGEGPDSVKSGAFQGNSIRKLNAQDIRFTRNKQNTEIYALTMGWPENAMLIKSMGTAASTNPGRIEHVQLLGTGERLKWKQRADGLHIELPKSYHPPVDFAAALKVSLA</sequence>
<evidence type="ECO:0000256" key="4">
    <source>
        <dbReference type="ARBA" id="ARBA00022801"/>
    </source>
</evidence>
<evidence type="ECO:0000256" key="1">
    <source>
        <dbReference type="ARBA" id="ARBA00007951"/>
    </source>
</evidence>
<dbReference type="SMART" id="SM00812">
    <property type="entry name" value="Alpha_L_fucos"/>
    <property type="match status" value="1"/>
</dbReference>
<dbReference type="SMR" id="C1F5U7"/>
<dbReference type="OrthoDB" id="107551at2"/>
<dbReference type="HOGENOM" id="CLU_002934_6_1_0"/>
<name>C1F5U7_ACIC5</name>
<dbReference type="Pfam" id="PF16757">
    <property type="entry name" value="Fucosidase_C"/>
    <property type="match status" value="1"/>
</dbReference>
<keyword evidence="3 6" id="KW-0732">Signal</keyword>
<dbReference type="Gene3D" id="3.20.20.80">
    <property type="entry name" value="Glycosidases"/>
    <property type="match status" value="1"/>
</dbReference>
<feature type="signal peptide" evidence="6">
    <location>
        <begin position="1"/>
        <end position="23"/>
    </location>
</feature>
<dbReference type="InterPro" id="IPR000933">
    <property type="entry name" value="Glyco_hydro_29"/>
</dbReference>
<evidence type="ECO:0000259" key="7">
    <source>
        <dbReference type="Pfam" id="PF01120"/>
    </source>
</evidence>
<proteinExistence type="inferred from homology"/>
<comment type="similarity">
    <text evidence="1">Belongs to the glycosyl hydrolase 29 family.</text>
</comment>
<keyword evidence="10" id="KW-1185">Reference proteome</keyword>
<feature type="domain" description="Alpha-L-fucosidase C-terminal" evidence="8">
    <location>
        <begin position="515"/>
        <end position="598"/>
    </location>
</feature>
<dbReference type="InterPro" id="IPR013780">
    <property type="entry name" value="Glyco_hydro_b"/>
</dbReference>
<dbReference type="Pfam" id="PF01120">
    <property type="entry name" value="Alpha_L_fucos"/>
    <property type="match status" value="1"/>
</dbReference>
<dbReference type="InterPro" id="IPR017853">
    <property type="entry name" value="GH"/>
</dbReference>
<dbReference type="PANTHER" id="PTHR10030">
    <property type="entry name" value="ALPHA-L-FUCOSIDASE"/>
    <property type="match status" value="1"/>
</dbReference>
<evidence type="ECO:0000313" key="10">
    <source>
        <dbReference type="Proteomes" id="UP000002207"/>
    </source>
</evidence>
<evidence type="ECO:0000256" key="2">
    <source>
        <dbReference type="ARBA" id="ARBA00012662"/>
    </source>
</evidence>
<reference evidence="9 10" key="1">
    <citation type="journal article" date="2009" name="Appl. Environ. Microbiol.">
        <title>Three genomes from the phylum Acidobacteria provide insight into the lifestyles of these microorganisms in soils.</title>
        <authorList>
            <person name="Ward N.L."/>
            <person name="Challacombe J.F."/>
            <person name="Janssen P.H."/>
            <person name="Henrissat B."/>
            <person name="Coutinho P.M."/>
            <person name="Wu M."/>
            <person name="Xie G."/>
            <person name="Haft D.H."/>
            <person name="Sait M."/>
            <person name="Badger J."/>
            <person name="Barabote R.D."/>
            <person name="Bradley B."/>
            <person name="Brettin T.S."/>
            <person name="Brinkac L.M."/>
            <person name="Bruce D."/>
            <person name="Creasy T."/>
            <person name="Daugherty S.C."/>
            <person name="Davidsen T.M."/>
            <person name="DeBoy R.T."/>
            <person name="Detter J.C."/>
            <person name="Dodson R.J."/>
            <person name="Durkin A.S."/>
            <person name="Ganapathy A."/>
            <person name="Gwinn-Giglio M."/>
            <person name="Han C.S."/>
            <person name="Khouri H."/>
            <person name="Kiss H."/>
            <person name="Kothari S.P."/>
            <person name="Madupu R."/>
            <person name="Nelson K.E."/>
            <person name="Nelson W.C."/>
            <person name="Paulsen I."/>
            <person name="Penn K."/>
            <person name="Ren Q."/>
            <person name="Rosovitz M.J."/>
            <person name="Selengut J.D."/>
            <person name="Shrivastava S."/>
            <person name="Sullivan S.A."/>
            <person name="Tapia R."/>
            <person name="Thompson L.S."/>
            <person name="Watkins K.L."/>
            <person name="Yang Q."/>
            <person name="Yu C."/>
            <person name="Zafar N."/>
            <person name="Zhou L."/>
            <person name="Kuske C.R."/>
        </authorList>
    </citation>
    <scope>NUCLEOTIDE SEQUENCE [LARGE SCALE GENOMIC DNA]</scope>
    <source>
        <strain evidence="10">ATCC 51196 / DSM 11244 / BCRC 80197 / JCM 7670 / NBRC 15755 / NCIMB 13165 / 161</strain>
    </source>
</reference>
<dbReference type="SUPFAM" id="SSF51445">
    <property type="entry name" value="(Trans)glycosidases"/>
    <property type="match status" value="1"/>
</dbReference>
<protein>
    <recommendedName>
        <fullName evidence="2">alpha-L-fucosidase</fullName>
        <ecNumber evidence="2">3.2.1.51</ecNumber>
    </recommendedName>
</protein>
<dbReference type="EC" id="3.2.1.51" evidence="2"/>
<dbReference type="KEGG" id="aca:ACP_3283"/>
<feature type="chain" id="PRO_5005667092" description="alpha-L-fucosidase" evidence="6">
    <location>
        <begin position="24"/>
        <end position="601"/>
    </location>
</feature>
<organism evidence="9 10">
    <name type="scientific">Acidobacterium capsulatum (strain ATCC 51196 / DSM 11244 / BCRC 80197 / JCM 7670 / NBRC 15755 / NCIMB 13165 / 161)</name>
    <dbReference type="NCBI Taxonomy" id="240015"/>
    <lineage>
        <taxon>Bacteria</taxon>
        <taxon>Pseudomonadati</taxon>
        <taxon>Acidobacteriota</taxon>
        <taxon>Terriglobia</taxon>
        <taxon>Terriglobales</taxon>
        <taxon>Acidobacteriaceae</taxon>
        <taxon>Acidobacterium</taxon>
    </lineage>
</organism>
<evidence type="ECO:0000256" key="6">
    <source>
        <dbReference type="SAM" id="SignalP"/>
    </source>
</evidence>
<dbReference type="eggNOG" id="COG3669">
    <property type="taxonomic scope" value="Bacteria"/>
</dbReference>
<dbReference type="Gene3D" id="2.60.40.1180">
    <property type="entry name" value="Golgi alpha-mannosidase II"/>
    <property type="match status" value="1"/>
</dbReference>
<dbReference type="InterPro" id="IPR031919">
    <property type="entry name" value="Fucosidase_C"/>
</dbReference>